<dbReference type="GeneID" id="92717000"/>
<dbReference type="AlphaFoldDB" id="A0A8D4UVM6"/>
<protein>
    <submittedName>
        <fullName evidence="1">Uncharacterized protein</fullName>
    </submittedName>
</protein>
<evidence type="ECO:0000313" key="2">
    <source>
        <dbReference type="Proteomes" id="UP000320585"/>
    </source>
</evidence>
<sequence>MADNVTPFPQGVRHKNLKADAFEKYMKAEGLNFFRRQDVHDSFDTVIFMTALPAGASHKVVTAVITNNSMYLLVRVHLGTCPKGPARQTFLDYINQLNGHHAIVKYSVERDDNVFLDVCVTSRDERFDPSVVRTSLDLLVFHLKEYYDDIARRLDKTSDQTNGFTM</sequence>
<dbReference type="KEGG" id="dho:Dia5BBH33_17870"/>
<dbReference type="Proteomes" id="UP000320585">
    <property type="component" value="Chromosome"/>
</dbReference>
<organism evidence="1 2">
    <name type="scientific">Dialister hominis</name>
    <dbReference type="NCBI Taxonomy" id="2582419"/>
    <lineage>
        <taxon>Bacteria</taxon>
        <taxon>Bacillati</taxon>
        <taxon>Bacillota</taxon>
        <taxon>Negativicutes</taxon>
        <taxon>Veillonellales</taxon>
        <taxon>Veillonellaceae</taxon>
        <taxon>Dialister</taxon>
    </lineage>
</organism>
<evidence type="ECO:0000313" key="1">
    <source>
        <dbReference type="EMBL" id="BBK25852.1"/>
    </source>
</evidence>
<dbReference type="EMBL" id="AP019697">
    <property type="protein sequence ID" value="BBK25852.1"/>
    <property type="molecule type" value="Genomic_DNA"/>
</dbReference>
<keyword evidence="2" id="KW-1185">Reference proteome</keyword>
<reference evidence="2" key="1">
    <citation type="submission" date="2019-05" db="EMBL/GenBank/DDBJ databases">
        <title>Complete genome sequencing of Dialister sp. strain 5BBH33.</title>
        <authorList>
            <person name="Sakamoto M."/>
            <person name="Murakami T."/>
            <person name="Mori H."/>
        </authorList>
    </citation>
    <scope>NUCLEOTIDE SEQUENCE [LARGE SCALE GENOMIC DNA]</scope>
    <source>
        <strain evidence="2">5BBH33</strain>
    </source>
</reference>
<gene>
    <name evidence="1" type="ORF">Dia5BBH33_17870</name>
</gene>
<name>A0A8D4UVM6_9FIRM</name>
<dbReference type="RefSeq" id="WP_022381916.1">
    <property type="nucleotide sequence ID" value="NZ_AP019697.1"/>
</dbReference>
<dbReference type="OrthoDB" id="1633920at2"/>
<accession>A0A8D4UVM6</accession>
<proteinExistence type="predicted"/>